<dbReference type="EMBL" id="CM056801">
    <property type="protein sequence ID" value="KAJ8708566.1"/>
    <property type="molecule type" value="Genomic_DNA"/>
</dbReference>
<sequence>MSLEVHLSEPDDFNCLELHSSIKEIALAKGIEDFEYTVDCISGKKANYIANVFRVEIRETDSDKNNISVIVKTLVNTERQVMFHKLHEREVISYNKVITKFKDLQNVLYEHERLELSDCLFSNIESSNEIIILDDLRTKGYEIDGKLAKYENLGIKEIGVVLGELAKFHALSFVFQTKEPVIFNEVKSEFHDLLYQNHFLDKTKLRHYFFESFEMSLRQITDEDARKKLESIDVKLLDLLQMYTKPSKTNVLCHGDCWVNNMLFKHEAGKICFIDFQAMRYANPVTDIMYFLYICTDSAFRSEHLDLLKMIYYDNLKVFLNKFDIQAESVYKREDFNADIEEYKPYGLLIAMIELRIVSIASEDESLLRGSRIDLSMDLLDDPEENELLKHRVNDVVKESVGNGVLDKLLEKLNA</sequence>
<evidence type="ECO:0000313" key="1">
    <source>
        <dbReference type="EMBL" id="KAJ8708566.1"/>
    </source>
</evidence>
<name>A0ACC2Q664_9NEOP</name>
<evidence type="ECO:0000313" key="2">
    <source>
        <dbReference type="Proteomes" id="UP001231649"/>
    </source>
</evidence>
<dbReference type="Proteomes" id="UP001231649">
    <property type="component" value="Chromosome 25"/>
</dbReference>
<protein>
    <submittedName>
        <fullName evidence="1">Uncharacterized protein</fullName>
    </submittedName>
</protein>
<proteinExistence type="predicted"/>
<reference evidence="1" key="1">
    <citation type="submission" date="2023-03" db="EMBL/GenBank/DDBJ databases">
        <title>Chromosome-level genomes of two armyworms, Mythimna separata and Mythimna loreyi, provide insights into the biosynthesis and reception of sex pheromones.</title>
        <authorList>
            <person name="Zhao H."/>
        </authorList>
    </citation>
    <scope>NUCLEOTIDE SEQUENCE</scope>
    <source>
        <strain evidence="1">BeijingLab</strain>
    </source>
</reference>
<accession>A0ACC2Q664</accession>
<comment type="caution">
    <text evidence="1">The sequence shown here is derived from an EMBL/GenBank/DDBJ whole genome shotgun (WGS) entry which is preliminary data.</text>
</comment>
<keyword evidence="2" id="KW-1185">Reference proteome</keyword>
<organism evidence="1 2">
    <name type="scientific">Mythimna loreyi</name>
    <dbReference type="NCBI Taxonomy" id="667449"/>
    <lineage>
        <taxon>Eukaryota</taxon>
        <taxon>Metazoa</taxon>
        <taxon>Ecdysozoa</taxon>
        <taxon>Arthropoda</taxon>
        <taxon>Hexapoda</taxon>
        <taxon>Insecta</taxon>
        <taxon>Pterygota</taxon>
        <taxon>Neoptera</taxon>
        <taxon>Endopterygota</taxon>
        <taxon>Lepidoptera</taxon>
        <taxon>Glossata</taxon>
        <taxon>Ditrysia</taxon>
        <taxon>Noctuoidea</taxon>
        <taxon>Noctuidae</taxon>
        <taxon>Noctuinae</taxon>
        <taxon>Hadenini</taxon>
        <taxon>Mythimna</taxon>
    </lineage>
</organism>
<gene>
    <name evidence="1" type="ORF">PYW08_009948</name>
</gene>